<dbReference type="RefSeq" id="WP_073180707.1">
    <property type="nucleotide sequence ID" value="NZ_FQYI01000011.1"/>
</dbReference>
<evidence type="ECO:0000313" key="2">
    <source>
        <dbReference type="EMBL" id="SHJ17562.1"/>
    </source>
</evidence>
<proteinExistence type="predicted"/>
<dbReference type="Pfam" id="PF14063">
    <property type="entry name" value="DUF4254"/>
    <property type="match status" value="1"/>
</dbReference>
<dbReference type="Proteomes" id="UP000184335">
    <property type="component" value="Unassembled WGS sequence"/>
</dbReference>
<protein>
    <recommendedName>
        <fullName evidence="4">DUF4254 domain-containing protein</fullName>
    </recommendedName>
</protein>
<keyword evidence="1" id="KW-0175">Coiled coil</keyword>
<dbReference type="InterPro" id="IPR025350">
    <property type="entry name" value="DUF4254"/>
</dbReference>
<reference evidence="2 3" key="1">
    <citation type="submission" date="2016-11" db="EMBL/GenBank/DDBJ databases">
        <authorList>
            <person name="Jaros S."/>
            <person name="Januszkiewicz K."/>
            <person name="Wedrychowicz H."/>
        </authorList>
    </citation>
    <scope>NUCLEOTIDE SEQUENCE [LARGE SCALE GENOMIC DNA]</scope>
    <source>
        <strain evidence="2 3">DSM 25479</strain>
    </source>
</reference>
<sequence length="202" mass="23817">MSFTAKAWEIFNRAVEDYHQWDDINAEEKNPFAEGSLERLLYAKNWIDTVQWHLEDEIRAKDIAPGFAIELKRRIDASNQKRTDLVEQLDDWFFAKFSKSQLNEDARINTETPAWAIDRLSILALKIFHMKAEVERESADEQHREKCRAKLETLEIQHQDLSLAIDELLADIEAGKVEMKLYRQMKMYNDEALNPVLYQNKT</sequence>
<evidence type="ECO:0000256" key="1">
    <source>
        <dbReference type="SAM" id="Coils"/>
    </source>
</evidence>
<evidence type="ECO:0008006" key="4">
    <source>
        <dbReference type="Google" id="ProtNLM"/>
    </source>
</evidence>
<evidence type="ECO:0000313" key="3">
    <source>
        <dbReference type="Proteomes" id="UP000184335"/>
    </source>
</evidence>
<accession>A0A1M6H5Z7</accession>
<dbReference type="STRING" id="1118202.SAMN05443429_11137"/>
<dbReference type="EMBL" id="FQYI01000011">
    <property type="protein sequence ID" value="SHJ17562.1"/>
    <property type="molecule type" value="Genomic_DNA"/>
</dbReference>
<keyword evidence="3" id="KW-1185">Reference proteome</keyword>
<feature type="coiled-coil region" evidence="1">
    <location>
        <begin position="144"/>
        <end position="171"/>
    </location>
</feature>
<gene>
    <name evidence="2" type="ORF">SAMN05443429_11137</name>
</gene>
<dbReference type="OrthoDB" id="9805817at2"/>
<organism evidence="2 3">
    <name type="scientific">Cruoricaptor ignavus</name>
    <dbReference type="NCBI Taxonomy" id="1118202"/>
    <lineage>
        <taxon>Bacteria</taxon>
        <taxon>Pseudomonadati</taxon>
        <taxon>Bacteroidota</taxon>
        <taxon>Flavobacteriia</taxon>
        <taxon>Flavobacteriales</taxon>
        <taxon>Weeksellaceae</taxon>
        <taxon>Cruoricaptor</taxon>
    </lineage>
</organism>
<dbReference type="AlphaFoldDB" id="A0A1M6H5Z7"/>
<name>A0A1M6H5Z7_9FLAO</name>